<dbReference type="PANTHER" id="PTHR43586">
    <property type="entry name" value="CYSTEINE DESULFURASE"/>
    <property type="match status" value="1"/>
</dbReference>
<evidence type="ECO:0000259" key="1">
    <source>
        <dbReference type="Pfam" id="PF00266"/>
    </source>
</evidence>
<keyword evidence="3" id="KW-1185">Reference proteome</keyword>
<dbReference type="PANTHER" id="PTHR43586:SF21">
    <property type="entry name" value="PYRIDOXAL PHOSPHATE (PLP)-DEPENDENT ASPARTATE AMINOTRANSFERASE SUPERFAMILY"/>
    <property type="match status" value="1"/>
</dbReference>
<dbReference type="InterPro" id="IPR015424">
    <property type="entry name" value="PyrdxlP-dep_Trfase"/>
</dbReference>
<dbReference type="Gene3D" id="3.90.1150.10">
    <property type="entry name" value="Aspartate Aminotransferase, domain 1"/>
    <property type="match status" value="1"/>
</dbReference>
<dbReference type="InterPro" id="IPR000192">
    <property type="entry name" value="Aminotrans_V_dom"/>
</dbReference>
<sequence length="575" mass="63834">MVEIDYGLCGDQMSDDQLGLELEFAVCTIWSSEGLIDASDTPHFVSIMTMFRPALSQESRIWRAWMEVGKVYAGFIHMGDYDLAYEGRRSMRVLRQRPLYLSPSWNLNVGLNAGSYHQPTSRKILDSRVEKARAQFPALAKNQIFGDNAGGSQVLGTVAKSISEYLVNNNVQLGASYKTSKISTETFDKAYKVAADYVNADVGEIGKGHPSPHAQIQREGPNIHAFRNLAAALKLKAGDEVILSEVDHESNIDPWLHYATLAGATVKWWAPSDHSNPKLDVVALRNLLTPKTRFVACTHASNILGSIHDIKAFADVVHEVPGALLCVDGVAYAPHRAIDVKEIGADFYAFSWYKVYGPHISLLYGSFKAQEQLQSLGHYFNPSGTLMDKLELAAASYELTQAVMPLVAYFGDNPKQTWAEFAQHEEVLQKHLLEFLKSRPDVSIRGDVSSAASTRVPTVSFTVKGKSSQSVVEGVEAQSIAGIRWGHFFSKRLAEKILGLGEDGVVRVSLVHYNTEEIDVIIEALKKIKSISVDMKLQDRYMNSVMEIMWCNEALPFTDQSSKFFGIQFLDAETR</sequence>
<protein>
    <recommendedName>
        <fullName evidence="1">Aminotransferase class V domain-containing protein</fullName>
    </recommendedName>
</protein>
<dbReference type="GeneID" id="73336348"/>
<dbReference type="SUPFAM" id="SSF53383">
    <property type="entry name" value="PLP-dependent transferases"/>
    <property type="match status" value="1"/>
</dbReference>
<dbReference type="AlphaFoldDB" id="A0A9Q8WAP8"/>
<reference evidence="2" key="1">
    <citation type="journal article" date="2021" name="Mol. Plant Microbe Interact.">
        <title>Complete Genome Sequence of the Plant-Pathogenic Fungus Colletotrichum lupini.</title>
        <authorList>
            <person name="Baroncelli R."/>
            <person name="Pensec F."/>
            <person name="Da Lio D."/>
            <person name="Boufleur T."/>
            <person name="Vicente I."/>
            <person name="Sarrocco S."/>
            <person name="Picot A."/>
            <person name="Baraldi E."/>
            <person name="Sukno S."/>
            <person name="Thon M."/>
            <person name="Le Floch G."/>
        </authorList>
    </citation>
    <scope>NUCLEOTIDE SEQUENCE</scope>
    <source>
        <strain evidence="2">IMI 504893</strain>
    </source>
</reference>
<dbReference type="RefSeq" id="XP_049137295.1">
    <property type="nucleotide sequence ID" value="XM_049281338.1"/>
</dbReference>
<dbReference type="Proteomes" id="UP000830671">
    <property type="component" value="Chromosome 1"/>
</dbReference>
<dbReference type="InterPro" id="IPR015422">
    <property type="entry name" value="PyrdxlP-dep_Trfase_small"/>
</dbReference>
<evidence type="ECO:0000313" key="3">
    <source>
        <dbReference type="Proteomes" id="UP000830671"/>
    </source>
</evidence>
<dbReference type="EMBL" id="CP019471">
    <property type="protein sequence ID" value="UQC75650.1"/>
    <property type="molecule type" value="Genomic_DNA"/>
</dbReference>
<feature type="domain" description="Aminotransferase class V" evidence="1">
    <location>
        <begin position="145"/>
        <end position="517"/>
    </location>
</feature>
<name>A0A9Q8WAP8_9PEZI</name>
<proteinExistence type="predicted"/>
<dbReference type="Gene3D" id="3.40.640.10">
    <property type="entry name" value="Type I PLP-dependent aspartate aminotransferase-like (Major domain)"/>
    <property type="match status" value="1"/>
</dbReference>
<evidence type="ECO:0000313" key="2">
    <source>
        <dbReference type="EMBL" id="UQC75650.1"/>
    </source>
</evidence>
<dbReference type="Pfam" id="PF00266">
    <property type="entry name" value="Aminotran_5"/>
    <property type="match status" value="1"/>
</dbReference>
<accession>A0A9Q8WAP8</accession>
<dbReference type="InterPro" id="IPR015421">
    <property type="entry name" value="PyrdxlP-dep_Trfase_major"/>
</dbReference>
<gene>
    <name evidence="2" type="ORF">CLUP02_02306</name>
</gene>
<dbReference type="KEGG" id="clup:CLUP02_02306"/>
<organism evidence="2 3">
    <name type="scientific">Colletotrichum lupini</name>
    <dbReference type="NCBI Taxonomy" id="145971"/>
    <lineage>
        <taxon>Eukaryota</taxon>
        <taxon>Fungi</taxon>
        <taxon>Dikarya</taxon>
        <taxon>Ascomycota</taxon>
        <taxon>Pezizomycotina</taxon>
        <taxon>Sordariomycetes</taxon>
        <taxon>Hypocreomycetidae</taxon>
        <taxon>Glomerellales</taxon>
        <taxon>Glomerellaceae</taxon>
        <taxon>Colletotrichum</taxon>
        <taxon>Colletotrichum acutatum species complex</taxon>
    </lineage>
</organism>